<dbReference type="AlphaFoldDB" id="A0A6J6UF49"/>
<organism evidence="7">
    <name type="scientific">freshwater metagenome</name>
    <dbReference type="NCBI Taxonomy" id="449393"/>
    <lineage>
        <taxon>unclassified sequences</taxon>
        <taxon>metagenomes</taxon>
        <taxon>ecological metagenomes</taxon>
    </lineage>
</organism>
<evidence type="ECO:0000256" key="2">
    <source>
        <dbReference type="ARBA" id="ARBA00022692"/>
    </source>
</evidence>
<dbReference type="EMBL" id="CAEZYU010000129">
    <property type="protein sequence ID" value="CAB4758226.1"/>
    <property type="molecule type" value="Genomic_DNA"/>
</dbReference>
<sequence>MTPPKAKKDASATARYTPPVKKHQHGPSPKWVPITMFGAWGVGLLVIILNYMQVLPGTESGGNGWYLVAGLGSILAGIMVATQYR</sequence>
<protein>
    <submittedName>
        <fullName evidence="7">Unannotated protein</fullName>
    </submittedName>
</protein>
<evidence type="ECO:0000256" key="5">
    <source>
        <dbReference type="SAM" id="MobiDB-lite"/>
    </source>
</evidence>
<accession>A0A6J6UF49</accession>
<evidence type="ECO:0000256" key="1">
    <source>
        <dbReference type="ARBA" id="ARBA00022475"/>
    </source>
</evidence>
<gene>
    <name evidence="7" type="ORF">UFOPK2766_02054</name>
</gene>
<evidence type="ECO:0000256" key="3">
    <source>
        <dbReference type="ARBA" id="ARBA00022989"/>
    </source>
</evidence>
<keyword evidence="1" id="KW-1003">Cell membrane</keyword>
<evidence type="ECO:0000256" key="4">
    <source>
        <dbReference type="ARBA" id="ARBA00023136"/>
    </source>
</evidence>
<evidence type="ECO:0000256" key="6">
    <source>
        <dbReference type="SAM" id="Phobius"/>
    </source>
</evidence>
<feature type="compositionally biased region" description="Basic and acidic residues" evidence="5">
    <location>
        <begin position="1"/>
        <end position="10"/>
    </location>
</feature>
<keyword evidence="4 6" id="KW-0472">Membrane</keyword>
<proteinExistence type="predicted"/>
<keyword evidence="3 6" id="KW-1133">Transmembrane helix</keyword>
<name>A0A6J6UF49_9ZZZZ</name>
<dbReference type="Pfam" id="PF06781">
    <property type="entry name" value="CrgA"/>
    <property type="match status" value="1"/>
</dbReference>
<feature type="transmembrane region" description="Helical" evidence="6">
    <location>
        <begin position="64"/>
        <end position="82"/>
    </location>
</feature>
<dbReference type="InterPro" id="IPR009619">
    <property type="entry name" value="CrgA"/>
</dbReference>
<feature type="region of interest" description="Disordered" evidence="5">
    <location>
        <begin position="1"/>
        <end position="27"/>
    </location>
</feature>
<evidence type="ECO:0000313" key="7">
    <source>
        <dbReference type="EMBL" id="CAB4758226.1"/>
    </source>
</evidence>
<keyword evidence="2 6" id="KW-0812">Transmembrane</keyword>
<feature type="transmembrane region" description="Helical" evidence="6">
    <location>
        <begin position="31"/>
        <end position="52"/>
    </location>
</feature>
<reference evidence="7" key="1">
    <citation type="submission" date="2020-05" db="EMBL/GenBank/DDBJ databases">
        <authorList>
            <person name="Chiriac C."/>
            <person name="Salcher M."/>
            <person name="Ghai R."/>
            <person name="Kavagutti S V."/>
        </authorList>
    </citation>
    <scope>NUCLEOTIDE SEQUENCE</scope>
</reference>